<dbReference type="Gene3D" id="1.10.287.1080">
    <property type="entry name" value="MazG-like"/>
    <property type="match status" value="1"/>
</dbReference>
<dbReference type="Proteomes" id="UP000219688">
    <property type="component" value="Unassembled WGS sequence"/>
</dbReference>
<dbReference type="GO" id="GO:0006203">
    <property type="term" value="P:dGTP catabolic process"/>
    <property type="evidence" value="ECO:0007669"/>
    <property type="project" value="TreeGrafter"/>
</dbReference>
<feature type="domain" description="NTP pyrophosphohydrolase MazG-like" evidence="1">
    <location>
        <begin position="162"/>
        <end position="243"/>
    </location>
</feature>
<dbReference type="GO" id="GO:0006950">
    <property type="term" value="P:response to stress"/>
    <property type="evidence" value="ECO:0007669"/>
    <property type="project" value="UniProtKB-ARBA"/>
</dbReference>
<dbReference type="GO" id="GO:0046061">
    <property type="term" value="P:dATP catabolic process"/>
    <property type="evidence" value="ECO:0007669"/>
    <property type="project" value="TreeGrafter"/>
</dbReference>
<dbReference type="PANTHER" id="PTHR30522:SF0">
    <property type="entry name" value="NUCLEOSIDE TRIPHOSPHATE PYROPHOSPHOHYDROLASE"/>
    <property type="match status" value="1"/>
</dbReference>
<dbReference type="SUPFAM" id="SSF101386">
    <property type="entry name" value="all-alpha NTP pyrophosphatases"/>
    <property type="match status" value="1"/>
</dbReference>
<proteinExistence type="predicted"/>
<dbReference type="Gene3D" id="3.40.1010.10">
    <property type="entry name" value="Cobalt-precorrin-4 Transmethylase, Domain 1"/>
    <property type="match status" value="1"/>
</dbReference>
<dbReference type="EMBL" id="OBQK01000002">
    <property type="protein sequence ID" value="SOC53907.1"/>
    <property type="molecule type" value="Genomic_DNA"/>
</dbReference>
<dbReference type="AlphaFoldDB" id="A0A285VJ58"/>
<dbReference type="GO" id="GO:0047429">
    <property type="term" value="F:nucleoside triphosphate diphosphatase activity"/>
    <property type="evidence" value="ECO:0007669"/>
    <property type="project" value="TreeGrafter"/>
</dbReference>
<dbReference type="FunFam" id="1.10.287.1080:FF:000001">
    <property type="entry name" value="Nucleoside triphosphate pyrophosphohydrolase"/>
    <property type="match status" value="1"/>
</dbReference>
<evidence type="ECO:0000313" key="3">
    <source>
        <dbReference type="Proteomes" id="UP000219688"/>
    </source>
</evidence>
<keyword evidence="2" id="KW-0378">Hydrolase</keyword>
<dbReference type="InterPro" id="IPR048015">
    <property type="entry name" value="NTP-PPase_MazG-like_N"/>
</dbReference>
<dbReference type="InterPro" id="IPR014777">
    <property type="entry name" value="4pyrrole_Mease_sub1"/>
</dbReference>
<dbReference type="Pfam" id="PF03819">
    <property type="entry name" value="MazG"/>
    <property type="match status" value="1"/>
</dbReference>
<reference evidence="3" key="1">
    <citation type="submission" date="2017-08" db="EMBL/GenBank/DDBJ databases">
        <authorList>
            <person name="Varghese N."/>
            <person name="Submissions S."/>
        </authorList>
    </citation>
    <scope>NUCLEOTIDE SEQUENCE [LARGE SCALE GENOMIC DNA]</scope>
    <source>
        <strain evidence="3">USBA17B2</strain>
    </source>
</reference>
<dbReference type="SUPFAM" id="SSF53790">
    <property type="entry name" value="Tetrapyrrole methylase"/>
    <property type="match status" value="1"/>
</dbReference>
<dbReference type="GO" id="GO:0008168">
    <property type="term" value="F:methyltransferase activity"/>
    <property type="evidence" value="ECO:0007669"/>
    <property type="project" value="InterPro"/>
</dbReference>
<evidence type="ECO:0000259" key="1">
    <source>
        <dbReference type="Pfam" id="PF03819"/>
    </source>
</evidence>
<dbReference type="InterPro" id="IPR035996">
    <property type="entry name" value="4pyrrol_Methylase_sf"/>
</dbReference>
<dbReference type="CDD" id="cd11528">
    <property type="entry name" value="NTP-PPase_MazG_Nterm"/>
    <property type="match status" value="1"/>
</dbReference>
<dbReference type="NCBIfam" id="TIGR00444">
    <property type="entry name" value="mazG"/>
    <property type="match status" value="1"/>
</dbReference>
<sequence>MDPARLRGQLIRLSLLLTSPRVAPGLLSASAWEALHAADVVVAADPSADQPVAVAAAGIEVVPASQTATGGAGDPPATPQDRARRLLDLASHGRVVWIGSPDGDPGLAEAVAVELPDGPDGTAPTLEIVVGSWDTPGSRLLDAVAVMDRLRSPGGCPWDAQQTHASLAPYLLEEAHEAVEALEVIDGADEGSRDHAVEELGDVLLQVLFHARVGAEHEDDPFDVDDVAAGLVAKLVRRHPHVFAGAIAADAAAVEASWEQIKAAEKPSRQHPLDGIPTGMPELARAVKVASRLRRAGWEEWLRDWVEERLRRHDPGALILDALLDLHDGDVDAGAALRHTLRDLDVEARGPGGAPPSAH</sequence>
<evidence type="ECO:0000313" key="2">
    <source>
        <dbReference type="EMBL" id="SOC53907.1"/>
    </source>
</evidence>
<dbReference type="GO" id="GO:0046052">
    <property type="term" value="P:UTP catabolic process"/>
    <property type="evidence" value="ECO:0007669"/>
    <property type="project" value="TreeGrafter"/>
</dbReference>
<organism evidence="2 3">
    <name type="scientific">Ornithinimicrobium cerasi</name>
    <dbReference type="NCBI Taxonomy" id="2248773"/>
    <lineage>
        <taxon>Bacteria</taxon>
        <taxon>Bacillati</taxon>
        <taxon>Actinomycetota</taxon>
        <taxon>Actinomycetes</taxon>
        <taxon>Micrococcales</taxon>
        <taxon>Ornithinimicrobiaceae</taxon>
        <taxon>Ornithinimicrobium</taxon>
    </lineage>
</organism>
<dbReference type="PANTHER" id="PTHR30522">
    <property type="entry name" value="NUCLEOSIDE TRIPHOSPHATE PYROPHOSPHOHYDROLASE"/>
    <property type="match status" value="1"/>
</dbReference>
<dbReference type="GO" id="GO:0046047">
    <property type="term" value="P:TTP catabolic process"/>
    <property type="evidence" value="ECO:0007669"/>
    <property type="project" value="TreeGrafter"/>
</dbReference>
<dbReference type="RefSeq" id="WP_244903699.1">
    <property type="nucleotide sequence ID" value="NZ_OBQK01000002.1"/>
</dbReference>
<gene>
    <name evidence="2" type="ORF">SAMN05421879_102259</name>
</gene>
<protein>
    <submittedName>
        <fullName evidence="2">XTP/dITP diphosphohydrolase</fullName>
    </submittedName>
</protein>
<dbReference type="GO" id="GO:0046081">
    <property type="term" value="P:dUTP catabolic process"/>
    <property type="evidence" value="ECO:0007669"/>
    <property type="project" value="TreeGrafter"/>
</dbReference>
<keyword evidence="3" id="KW-1185">Reference proteome</keyword>
<dbReference type="InterPro" id="IPR004518">
    <property type="entry name" value="MazG-like_dom"/>
</dbReference>
<name>A0A285VJ58_9MICO</name>
<accession>A0A285VJ58</accession>
<dbReference type="GO" id="GO:0046076">
    <property type="term" value="P:dTTP catabolic process"/>
    <property type="evidence" value="ECO:0007669"/>
    <property type="project" value="TreeGrafter"/>
</dbReference>
<dbReference type="InterPro" id="IPR011551">
    <property type="entry name" value="NTP_PyrPHydrolase_MazG"/>
</dbReference>